<dbReference type="Proteomes" id="UP000799750">
    <property type="component" value="Unassembled WGS sequence"/>
</dbReference>
<sequence length="304" mass="34532">MPLISSNLFRSSIISSRNQKNDAKGYGETSQSPDETIRILRAENEMLKAVLANPTEPTDVPDALSNETKLLITGIKIRYQVLETEIVELNRELLDVKAQNATLQRTVASERFYIEDVSRQRLEVQRLHGIAEAQVHRLRSFEAEALRLAPYEQEADRLRPQIGQLRDTIRETERSKQTAEDKASNLEAESKKRALRFAHVQQLLLETMAIGKHHASPQLRSLQVQLAGARTQLTRLATYKAKADRTGQVNVQLRQRLESTQQELDTAKSFVTALQKRFQNDAFDSVLNGAKRYKTNLSSQTIDI</sequence>
<protein>
    <submittedName>
        <fullName evidence="3">Uncharacterized protein</fullName>
    </submittedName>
</protein>
<proteinExistence type="predicted"/>
<gene>
    <name evidence="3" type="ORF">BU16DRAFT_339319</name>
</gene>
<name>A0A6A6QW83_9PEZI</name>
<organism evidence="3 4">
    <name type="scientific">Lophium mytilinum</name>
    <dbReference type="NCBI Taxonomy" id="390894"/>
    <lineage>
        <taxon>Eukaryota</taxon>
        <taxon>Fungi</taxon>
        <taxon>Dikarya</taxon>
        <taxon>Ascomycota</taxon>
        <taxon>Pezizomycotina</taxon>
        <taxon>Dothideomycetes</taxon>
        <taxon>Pleosporomycetidae</taxon>
        <taxon>Mytilinidiales</taxon>
        <taxon>Mytilinidiaceae</taxon>
        <taxon>Lophium</taxon>
    </lineage>
</organism>
<evidence type="ECO:0000256" key="1">
    <source>
        <dbReference type="SAM" id="Coils"/>
    </source>
</evidence>
<evidence type="ECO:0000313" key="4">
    <source>
        <dbReference type="Proteomes" id="UP000799750"/>
    </source>
</evidence>
<keyword evidence="4" id="KW-1185">Reference proteome</keyword>
<dbReference type="OrthoDB" id="3946621at2759"/>
<keyword evidence="1" id="KW-0175">Coiled coil</keyword>
<dbReference type="EMBL" id="MU004187">
    <property type="protein sequence ID" value="KAF2496685.1"/>
    <property type="molecule type" value="Genomic_DNA"/>
</dbReference>
<reference evidence="3" key="1">
    <citation type="journal article" date="2020" name="Stud. Mycol.">
        <title>101 Dothideomycetes genomes: a test case for predicting lifestyles and emergence of pathogens.</title>
        <authorList>
            <person name="Haridas S."/>
            <person name="Albert R."/>
            <person name="Binder M."/>
            <person name="Bloem J."/>
            <person name="Labutti K."/>
            <person name="Salamov A."/>
            <person name="Andreopoulos B."/>
            <person name="Baker S."/>
            <person name="Barry K."/>
            <person name="Bills G."/>
            <person name="Bluhm B."/>
            <person name="Cannon C."/>
            <person name="Castanera R."/>
            <person name="Culley D."/>
            <person name="Daum C."/>
            <person name="Ezra D."/>
            <person name="Gonzalez J."/>
            <person name="Henrissat B."/>
            <person name="Kuo A."/>
            <person name="Liang C."/>
            <person name="Lipzen A."/>
            <person name="Lutzoni F."/>
            <person name="Magnuson J."/>
            <person name="Mondo S."/>
            <person name="Nolan M."/>
            <person name="Ohm R."/>
            <person name="Pangilinan J."/>
            <person name="Park H.-J."/>
            <person name="Ramirez L."/>
            <person name="Alfaro M."/>
            <person name="Sun H."/>
            <person name="Tritt A."/>
            <person name="Yoshinaga Y."/>
            <person name="Zwiers L.-H."/>
            <person name="Turgeon B."/>
            <person name="Goodwin S."/>
            <person name="Spatafora J."/>
            <person name="Crous P."/>
            <person name="Grigoriev I."/>
        </authorList>
    </citation>
    <scope>NUCLEOTIDE SEQUENCE</scope>
    <source>
        <strain evidence="3">CBS 269.34</strain>
    </source>
</reference>
<evidence type="ECO:0000313" key="3">
    <source>
        <dbReference type="EMBL" id="KAF2496685.1"/>
    </source>
</evidence>
<evidence type="ECO:0000256" key="2">
    <source>
        <dbReference type="SAM" id="MobiDB-lite"/>
    </source>
</evidence>
<feature type="coiled-coil region" evidence="1">
    <location>
        <begin position="72"/>
        <end position="106"/>
    </location>
</feature>
<dbReference type="AlphaFoldDB" id="A0A6A6QW83"/>
<accession>A0A6A6QW83</accession>
<feature type="region of interest" description="Disordered" evidence="2">
    <location>
        <begin position="168"/>
        <end position="188"/>
    </location>
</feature>